<gene>
    <name evidence="10" type="ORF">STRUR_1751</name>
</gene>
<evidence type="ECO:0000256" key="8">
    <source>
        <dbReference type="PIRNR" id="PIRNR037778"/>
    </source>
</evidence>
<evidence type="ECO:0000256" key="2">
    <source>
        <dbReference type="ARBA" id="ARBA00005540"/>
    </source>
</evidence>
<evidence type="ECO:0000256" key="3">
    <source>
        <dbReference type="ARBA" id="ARBA00022448"/>
    </source>
</evidence>
<feature type="transmembrane region" description="Helical" evidence="9">
    <location>
        <begin position="151"/>
        <end position="175"/>
    </location>
</feature>
<keyword evidence="5 9" id="KW-0812">Transmembrane</keyword>
<evidence type="ECO:0000256" key="4">
    <source>
        <dbReference type="ARBA" id="ARBA00022475"/>
    </source>
</evidence>
<dbReference type="Proteomes" id="UP000005388">
    <property type="component" value="Unassembled WGS sequence"/>
</dbReference>
<keyword evidence="11" id="KW-1185">Reference proteome</keyword>
<comment type="similarity">
    <text evidence="2 8">Belongs to the prokaryotic riboflavin transporter (P-RFT) (TC 2.A.87) family.</text>
</comment>
<dbReference type="Pfam" id="PF12822">
    <property type="entry name" value="ECF_trnsprt"/>
    <property type="match status" value="1"/>
</dbReference>
<comment type="function">
    <text evidence="8">Probably a riboflavin-binding protein that interacts with the energy-coupling factor (ECF) ABC-transporter complex.</text>
</comment>
<feature type="transmembrane region" description="Helical" evidence="9">
    <location>
        <begin position="77"/>
        <end position="98"/>
    </location>
</feature>
<dbReference type="PIRSF" id="PIRSF037778">
    <property type="entry name" value="UCP037778_transp_RibU"/>
    <property type="match status" value="1"/>
</dbReference>
<evidence type="ECO:0000256" key="9">
    <source>
        <dbReference type="SAM" id="Phobius"/>
    </source>
</evidence>
<reference evidence="10 11" key="1">
    <citation type="journal article" date="2014" name="Int. J. Syst. Evol. Microbiol.">
        <title>Phylogenomics and the dynamic genome evolution of the genus Streptococcus.</title>
        <authorList>
            <consortium name="The Broad Institute Genome Sequencing Platform"/>
            <person name="Richards V.P."/>
            <person name="Palmer S.R."/>
            <person name="Pavinski Bitar P.D."/>
            <person name="Qin X."/>
            <person name="Weinstock G.M."/>
            <person name="Highlander S.K."/>
            <person name="Town C.D."/>
            <person name="Burne R.A."/>
            <person name="Stanhope M.J."/>
        </authorList>
    </citation>
    <scope>NUCLEOTIDE SEQUENCE [LARGE SCALE GENOMIC DNA]</scope>
    <source>
        <strain evidence="10 11">2285-97</strain>
    </source>
</reference>
<keyword evidence="6 9" id="KW-1133">Transmembrane helix</keyword>
<dbReference type="AlphaFoldDB" id="G5KCL2"/>
<evidence type="ECO:0000256" key="5">
    <source>
        <dbReference type="ARBA" id="ARBA00022692"/>
    </source>
</evidence>
<dbReference type="PANTHER" id="PTHR38438">
    <property type="entry name" value="RIBOFLAVIN TRANSPORTER RIBU"/>
    <property type="match status" value="1"/>
</dbReference>
<proteinExistence type="inferred from homology"/>
<dbReference type="STRING" id="764291.STRUR_1751"/>
<feature type="transmembrane region" description="Helical" evidence="9">
    <location>
        <begin position="110"/>
        <end position="131"/>
    </location>
</feature>
<dbReference type="eggNOG" id="COG3601">
    <property type="taxonomic scope" value="Bacteria"/>
</dbReference>
<evidence type="ECO:0000313" key="11">
    <source>
        <dbReference type="Proteomes" id="UP000005388"/>
    </source>
</evidence>
<feature type="transmembrane region" description="Helical" evidence="9">
    <location>
        <begin position="6"/>
        <end position="28"/>
    </location>
</feature>
<dbReference type="EMBL" id="AEUZ02000001">
    <property type="protein sequence ID" value="EHJ56537.1"/>
    <property type="molecule type" value="Genomic_DNA"/>
</dbReference>
<evidence type="ECO:0000256" key="6">
    <source>
        <dbReference type="ARBA" id="ARBA00022989"/>
    </source>
</evidence>
<feature type="transmembrane region" description="Helical" evidence="9">
    <location>
        <begin position="40"/>
        <end position="65"/>
    </location>
</feature>
<dbReference type="GO" id="GO:0005886">
    <property type="term" value="C:plasma membrane"/>
    <property type="evidence" value="ECO:0007669"/>
    <property type="project" value="UniProtKB-SubCell"/>
</dbReference>
<evidence type="ECO:0000256" key="1">
    <source>
        <dbReference type="ARBA" id="ARBA00004651"/>
    </source>
</evidence>
<comment type="subcellular location">
    <subcellularLocation>
        <location evidence="1">Cell membrane</location>
        <topology evidence="1">Multi-pass membrane protein</topology>
    </subcellularLocation>
</comment>
<sequence>MTNTRKMVIIASLSAISFILMLFNFPIMPAASFLKIDFSIIPMLAALVLFDLKSSYLVLFFRSLLKILLDGKGVNDFIGLPMNIVAIALFLFAFALFWKKSQTKSHYMTASIIGTALLTLAMLLLNLFYAVPLYAKFANFDIAKFIGLSKYLFTMVLPFNFIEGLIFAIVFYFVYMAIKPILERYH</sequence>
<evidence type="ECO:0000256" key="7">
    <source>
        <dbReference type="ARBA" id="ARBA00023136"/>
    </source>
</evidence>
<dbReference type="InterPro" id="IPR024529">
    <property type="entry name" value="ECF_trnsprt_substrate-spec"/>
</dbReference>
<dbReference type="RefSeq" id="WP_006739292.1">
    <property type="nucleotide sequence ID" value="NZ_AEUZ02000001.1"/>
</dbReference>
<dbReference type="PANTHER" id="PTHR38438:SF1">
    <property type="entry name" value="RIBOFLAVIN TRANSPORTER RIBU"/>
    <property type="match status" value="1"/>
</dbReference>
<keyword evidence="4 8" id="KW-1003">Cell membrane</keyword>
<accession>G5KCL2</accession>
<keyword evidence="3 8" id="KW-0813">Transport</keyword>
<keyword evidence="7 8" id="KW-0472">Membrane</keyword>
<comment type="caution">
    <text evidence="10">The sequence shown here is derived from an EMBL/GenBank/DDBJ whole genome shotgun (WGS) entry which is preliminary data.</text>
</comment>
<organism evidence="10 11">
    <name type="scientific">Streptococcus urinalis 2285-97</name>
    <dbReference type="NCBI Taxonomy" id="764291"/>
    <lineage>
        <taxon>Bacteria</taxon>
        <taxon>Bacillati</taxon>
        <taxon>Bacillota</taxon>
        <taxon>Bacilli</taxon>
        <taxon>Lactobacillales</taxon>
        <taxon>Streptococcaceae</taxon>
        <taxon>Streptococcus</taxon>
    </lineage>
</organism>
<dbReference type="InterPro" id="IPR025720">
    <property type="entry name" value="RibU"/>
</dbReference>
<name>G5KCL2_9STRE</name>
<dbReference type="Gene3D" id="1.10.1760.20">
    <property type="match status" value="1"/>
</dbReference>
<evidence type="ECO:0000313" key="10">
    <source>
        <dbReference type="EMBL" id="EHJ56537.1"/>
    </source>
</evidence>
<protein>
    <recommendedName>
        <fullName evidence="8">Riboflavin transporter</fullName>
    </recommendedName>
</protein>
<dbReference type="GO" id="GO:0032217">
    <property type="term" value="F:riboflavin transmembrane transporter activity"/>
    <property type="evidence" value="ECO:0007669"/>
    <property type="project" value="UniProtKB-UniRule"/>
</dbReference>